<dbReference type="CDD" id="cd02440">
    <property type="entry name" value="AdoMet_MTases"/>
    <property type="match status" value="1"/>
</dbReference>
<evidence type="ECO:0000259" key="3">
    <source>
        <dbReference type="Pfam" id="PF05175"/>
    </source>
</evidence>
<dbReference type="Gene3D" id="3.40.50.150">
    <property type="entry name" value="Vaccinia Virus protein VP39"/>
    <property type="match status" value="1"/>
</dbReference>
<feature type="domain" description="Methyltransferase small" evidence="3">
    <location>
        <begin position="28"/>
        <end position="195"/>
    </location>
</feature>
<dbReference type="EMBL" id="SIJB01000031">
    <property type="protein sequence ID" value="NBI30341.1"/>
    <property type="molecule type" value="Genomic_DNA"/>
</dbReference>
<comment type="caution">
    <text evidence="4">The sequence shown here is derived from an EMBL/GenBank/DDBJ whole genome shotgun (WGS) entry which is preliminary data.</text>
</comment>
<evidence type="ECO:0000313" key="4">
    <source>
        <dbReference type="EMBL" id="NBI30341.1"/>
    </source>
</evidence>
<dbReference type="AlphaFoldDB" id="A0A6N9Q6K3"/>
<name>A0A6N9Q6K3_9BACL</name>
<reference evidence="4 5" key="1">
    <citation type="submission" date="2019-01" db="EMBL/GenBank/DDBJ databases">
        <title>Chengkuizengella sp. nov., isolated from deep-sea sediment of East Pacific Ocean.</title>
        <authorList>
            <person name="Yang J."/>
            <person name="Lai Q."/>
            <person name="Shao Z."/>
        </authorList>
    </citation>
    <scope>NUCLEOTIDE SEQUENCE [LARGE SCALE GENOMIC DNA]</scope>
    <source>
        <strain evidence="4 5">YPA3-1-1</strain>
    </source>
</reference>
<organism evidence="4 5">
    <name type="scientific">Chengkuizengella marina</name>
    <dbReference type="NCBI Taxonomy" id="2507566"/>
    <lineage>
        <taxon>Bacteria</taxon>
        <taxon>Bacillati</taxon>
        <taxon>Bacillota</taxon>
        <taxon>Bacilli</taxon>
        <taxon>Bacillales</taxon>
        <taxon>Paenibacillaceae</taxon>
        <taxon>Chengkuizengella</taxon>
    </lineage>
</organism>
<sequence>MAEHYYTQDPSVQSNRQVIHVSLRSKEFKFYTDAGVFSKNMIDFGSKLLIEHMNIPSDSKILDVGCGYGPIGICAASLEKTSEVTLIDVNQRAIELASENAKLNEISNIKLLQSDIYSSLENNEKFDVILTNPPIRAGKEVVYSIFSGAAQRLKDGGSLWVVIQKKQGAPSALEKLKILFSTVEEVSKKKGYKIFRAKKG</sequence>
<dbReference type="InterPro" id="IPR046977">
    <property type="entry name" value="RsmC/RlmG"/>
</dbReference>
<dbReference type="SUPFAM" id="SSF53335">
    <property type="entry name" value="S-adenosyl-L-methionine-dependent methyltransferases"/>
    <property type="match status" value="1"/>
</dbReference>
<evidence type="ECO:0000256" key="1">
    <source>
        <dbReference type="ARBA" id="ARBA00022603"/>
    </source>
</evidence>
<dbReference type="PANTHER" id="PTHR47816:SF4">
    <property type="entry name" value="RIBOSOMAL RNA SMALL SUBUNIT METHYLTRANSFERASE C"/>
    <property type="match status" value="1"/>
</dbReference>
<gene>
    <name evidence="4" type="ORF">ERL59_15440</name>
</gene>
<evidence type="ECO:0000313" key="5">
    <source>
        <dbReference type="Proteomes" id="UP000448943"/>
    </source>
</evidence>
<proteinExistence type="predicted"/>
<protein>
    <submittedName>
        <fullName evidence="4">Class I SAM-dependent methyltransferase</fullName>
    </submittedName>
</protein>
<dbReference type="InterPro" id="IPR007848">
    <property type="entry name" value="Small_mtfrase_dom"/>
</dbReference>
<dbReference type="GO" id="GO:0008757">
    <property type="term" value="F:S-adenosylmethionine-dependent methyltransferase activity"/>
    <property type="evidence" value="ECO:0007669"/>
    <property type="project" value="InterPro"/>
</dbReference>
<accession>A0A6N9Q6K3</accession>
<dbReference type="InterPro" id="IPR029063">
    <property type="entry name" value="SAM-dependent_MTases_sf"/>
</dbReference>
<dbReference type="GO" id="GO:0032259">
    <property type="term" value="P:methylation"/>
    <property type="evidence" value="ECO:0007669"/>
    <property type="project" value="UniProtKB-KW"/>
</dbReference>
<dbReference type="Proteomes" id="UP000448943">
    <property type="component" value="Unassembled WGS sequence"/>
</dbReference>
<dbReference type="PANTHER" id="PTHR47816">
    <property type="entry name" value="RIBOSOMAL RNA SMALL SUBUNIT METHYLTRANSFERASE C"/>
    <property type="match status" value="1"/>
</dbReference>
<keyword evidence="5" id="KW-1185">Reference proteome</keyword>
<dbReference type="Pfam" id="PF05175">
    <property type="entry name" value="MTS"/>
    <property type="match status" value="1"/>
</dbReference>
<keyword evidence="2 4" id="KW-0808">Transferase</keyword>
<evidence type="ECO:0000256" key="2">
    <source>
        <dbReference type="ARBA" id="ARBA00022679"/>
    </source>
</evidence>
<dbReference type="OrthoDB" id="9764961at2"/>
<keyword evidence="1 4" id="KW-0489">Methyltransferase</keyword>